<evidence type="ECO:0000313" key="1">
    <source>
        <dbReference type="EMBL" id="CAH0730783.1"/>
    </source>
</evidence>
<accession>A0A8J9VUF2</accession>
<dbReference type="Proteomes" id="UP000838878">
    <property type="component" value="Chromosome 9"/>
</dbReference>
<gene>
    <name evidence="1" type="ORF">BINO364_LOCUS15722</name>
</gene>
<keyword evidence="2" id="KW-1185">Reference proteome</keyword>
<evidence type="ECO:0000313" key="2">
    <source>
        <dbReference type="Proteomes" id="UP000838878"/>
    </source>
</evidence>
<name>A0A8J9VUF2_9NEOP</name>
<proteinExistence type="predicted"/>
<dbReference type="AlphaFoldDB" id="A0A8J9VUF2"/>
<feature type="non-terminal residue" evidence="1">
    <location>
        <position position="79"/>
    </location>
</feature>
<dbReference type="OrthoDB" id="10563835at2759"/>
<protein>
    <submittedName>
        <fullName evidence="1">Uncharacterized protein</fullName>
    </submittedName>
</protein>
<reference evidence="1" key="1">
    <citation type="submission" date="2021-12" db="EMBL/GenBank/DDBJ databases">
        <authorList>
            <person name="Martin H S."/>
        </authorList>
    </citation>
    <scope>NUCLEOTIDE SEQUENCE</scope>
</reference>
<dbReference type="EMBL" id="OV170229">
    <property type="protein sequence ID" value="CAH0730783.1"/>
    <property type="molecule type" value="Genomic_DNA"/>
</dbReference>
<organism evidence="1 2">
    <name type="scientific">Brenthis ino</name>
    <name type="common">lesser marbled fritillary</name>
    <dbReference type="NCBI Taxonomy" id="405034"/>
    <lineage>
        <taxon>Eukaryota</taxon>
        <taxon>Metazoa</taxon>
        <taxon>Ecdysozoa</taxon>
        <taxon>Arthropoda</taxon>
        <taxon>Hexapoda</taxon>
        <taxon>Insecta</taxon>
        <taxon>Pterygota</taxon>
        <taxon>Neoptera</taxon>
        <taxon>Endopterygota</taxon>
        <taxon>Lepidoptera</taxon>
        <taxon>Glossata</taxon>
        <taxon>Ditrysia</taxon>
        <taxon>Papilionoidea</taxon>
        <taxon>Nymphalidae</taxon>
        <taxon>Heliconiinae</taxon>
        <taxon>Argynnini</taxon>
        <taxon>Brenthis</taxon>
    </lineage>
</organism>
<sequence length="79" mass="8931">MTTLAALLETIECRRQRFLNFLLFSDLNALEYPLPALPSEELLSRRSLGAGGDHVVPSDGMLTSLYLHYTVTTLHFTEY</sequence>